<accession>A0A1H5CN36</accession>
<dbReference type="Pfam" id="PF20938">
    <property type="entry name" value="DUF2264_C"/>
    <property type="match status" value="1"/>
</dbReference>
<keyword evidence="5" id="KW-1185">Reference proteome</keyword>
<evidence type="ECO:0000313" key="4">
    <source>
        <dbReference type="EMBL" id="SED68027.1"/>
    </source>
</evidence>
<dbReference type="InterPro" id="IPR016624">
    <property type="entry name" value="UCP014753"/>
</dbReference>
<reference evidence="5" key="1">
    <citation type="submission" date="2016-10" db="EMBL/GenBank/DDBJ databases">
        <authorList>
            <person name="Varghese N."/>
            <person name="Submissions S."/>
        </authorList>
    </citation>
    <scope>NUCLEOTIDE SEQUENCE [LARGE SCALE GENOMIC DNA]</scope>
    <source>
        <strain evidence="5">DSM 45237</strain>
    </source>
</reference>
<organism evidence="4 5">
    <name type="scientific">Jiangella alba</name>
    <dbReference type="NCBI Taxonomy" id="561176"/>
    <lineage>
        <taxon>Bacteria</taxon>
        <taxon>Bacillati</taxon>
        <taxon>Actinomycetota</taxon>
        <taxon>Actinomycetes</taxon>
        <taxon>Jiangellales</taxon>
        <taxon>Jiangellaceae</taxon>
        <taxon>Jiangella</taxon>
    </lineage>
</organism>
<dbReference type="STRING" id="561176.SAMN04488561_0248"/>
<feature type="domain" description="DUF2264" evidence="2">
    <location>
        <begin position="13"/>
        <end position="353"/>
    </location>
</feature>
<feature type="domain" description="DUF2264" evidence="3">
    <location>
        <begin position="363"/>
        <end position="586"/>
    </location>
</feature>
<dbReference type="OrthoDB" id="9813465at2"/>
<gene>
    <name evidence="4" type="ORF">SAMN04488561_0248</name>
</gene>
<dbReference type="Proteomes" id="UP000181980">
    <property type="component" value="Unassembled WGS sequence"/>
</dbReference>
<name>A0A1H5CN36_9ACTN</name>
<evidence type="ECO:0000259" key="2">
    <source>
        <dbReference type="Pfam" id="PF10022"/>
    </source>
</evidence>
<dbReference type="InterPro" id="IPR049349">
    <property type="entry name" value="DUF2264_N"/>
</dbReference>
<dbReference type="RefSeq" id="WP_069111254.1">
    <property type="nucleotide sequence ID" value="NZ_FNUC01000001.1"/>
</dbReference>
<feature type="region of interest" description="Disordered" evidence="1">
    <location>
        <begin position="496"/>
        <end position="525"/>
    </location>
</feature>
<proteinExistence type="predicted"/>
<dbReference type="PANTHER" id="PTHR35339">
    <property type="entry name" value="LINALOOL DEHYDRATASE_ISOMERASE DOMAIN-CONTAINING PROTEIN"/>
    <property type="match status" value="1"/>
</dbReference>
<dbReference type="PIRSF" id="PIRSF014753">
    <property type="entry name" value="UCP014753"/>
    <property type="match status" value="1"/>
</dbReference>
<dbReference type="Pfam" id="PF10022">
    <property type="entry name" value="DUF2264"/>
    <property type="match status" value="1"/>
</dbReference>
<dbReference type="PANTHER" id="PTHR35339:SF4">
    <property type="entry name" value="LINALOOL DEHYDRATASE_ISOMERASE DOMAIN-CONTAINING PROTEIN"/>
    <property type="match status" value="1"/>
</dbReference>
<dbReference type="EMBL" id="FNUC01000001">
    <property type="protein sequence ID" value="SED68027.1"/>
    <property type="molecule type" value="Genomic_DNA"/>
</dbReference>
<evidence type="ECO:0000256" key="1">
    <source>
        <dbReference type="SAM" id="MobiDB-lite"/>
    </source>
</evidence>
<dbReference type="AlphaFoldDB" id="A0A1H5CN36"/>
<protein>
    <recommendedName>
        <fullName evidence="6">DUF2264 domain-containing protein</fullName>
    </recommendedName>
</protein>
<evidence type="ECO:0008006" key="6">
    <source>
        <dbReference type="Google" id="ProtNLM"/>
    </source>
</evidence>
<evidence type="ECO:0000313" key="5">
    <source>
        <dbReference type="Proteomes" id="UP000181980"/>
    </source>
</evidence>
<sequence length="605" mass="65962">MTSPFDGNPLSGRDDLQRAVRDLWAPVAARLSPGRARARLGHTAAMFPDVAAELEGFARPLWGLAPLAAGGGEVDWAPIRAGLAAGADPAHPEYWRPPGHRDQRLVEMAAIGVALALVPDRVWTPLPQLARDGLAAWLAEINRVDVVDNNWLFFRVLVNVGLERVGAPEYDPDAEAAALNRLETFYLRDGWYQDGPTGRCDYYVPWAMHYYGLLYARLAGHRDPARADRFRDRAARFAHQHVHWFADDGAAVPYGRSLTYRFAQHAFWGALAYADVEALPWGVVKGLLLRGLRWWADRPIADNAGVLTIGYGRPNLIMAEGYNSPGSPYWAMKAFLPLALPADHPFWRAEEAPLPELDAVTTQPAPGMVHCRSDGHVFTLAAGQPGARFRHGGEKYAKFAYSTAFGFSVPGGGPGLAEHAPDSMLALSDDDVHWRARTDPDETRVGDGVVWSRWTPWPDVEVDTWLLPWLPWHVRVHRLSTSRTLFSAEGGWAVGRDDDAPPAAPDGPGAAAASGPGGASGLRDLLGGRDGVTVLTGPNTNLLEPRATLPTLRGRHGPGEHWLVCAVLGTTRPDTWTASWTSPPTLDRLRAVLPAEVDLPEVITS</sequence>
<dbReference type="InterPro" id="IPR049237">
    <property type="entry name" value="DUF2264_C"/>
</dbReference>
<evidence type="ECO:0000259" key="3">
    <source>
        <dbReference type="Pfam" id="PF20938"/>
    </source>
</evidence>